<keyword evidence="2 3" id="KW-0413">Isomerase</keyword>
<sequence>MRVAIASDHTAMELRENVAELVRAMGHEVVDLGTNDPSRADYPVYGRAVGEAVASGKVDRGIAICGTGIGISIAANKVPGVRCVVCSEPYSAVLSRQHNDSNVLAFGARVVGDEMAKMITREWLVTEFEGGRHQRRVNQLNALDEGLEIADQVDPLA</sequence>
<dbReference type="EC" id="5.3.1.6" evidence="3"/>
<dbReference type="NCBIfam" id="TIGR00689">
    <property type="entry name" value="rpiB_lacA_lacB"/>
    <property type="match status" value="1"/>
</dbReference>
<evidence type="ECO:0000256" key="2">
    <source>
        <dbReference type="ARBA" id="ARBA00023235"/>
    </source>
</evidence>
<dbReference type="InterPro" id="IPR036569">
    <property type="entry name" value="RpiB_LacA_LacB_sf"/>
</dbReference>
<gene>
    <name evidence="3" type="primary">rpiB</name>
    <name evidence="3" type="ORF">QH948_07415</name>
</gene>
<keyword evidence="4" id="KW-1185">Reference proteome</keyword>
<dbReference type="Pfam" id="PF02502">
    <property type="entry name" value="LacAB_rpiB"/>
    <property type="match status" value="1"/>
</dbReference>
<evidence type="ECO:0000256" key="1">
    <source>
        <dbReference type="ARBA" id="ARBA00008754"/>
    </source>
</evidence>
<name>A0ABY8PUA0_9ACTN</name>
<dbReference type="Proteomes" id="UP001244136">
    <property type="component" value="Chromosome"/>
</dbReference>
<accession>A0ABY8PUA0</accession>
<organism evidence="3 4">
    <name type="scientific">Tessaracoccus lacteus</name>
    <dbReference type="NCBI Taxonomy" id="3041766"/>
    <lineage>
        <taxon>Bacteria</taxon>
        <taxon>Bacillati</taxon>
        <taxon>Actinomycetota</taxon>
        <taxon>Actinomycetes</taxon>
        <taxon>Propionibacteriales</taxon>
        <taxon>Propionibacteriaceae</taxon>
        <taxon>Tessaracoccus</taxon>
    </lineage>
</organism>
<dbReference type="GO" id="GO:0004751">
    <property type="term" value="F:ribose-5-phosphate isomerase activity"/>
    <property type="evidence" value="ECO:0007669"/>
    <property type="project" value="UniProtKB-EC"/>
</dbReference>
<dbReference type="RefSeq" id="WP_281143835.1">
    <property type="nucleotide sequence ID" value="NZ_CP123967.1"/>
</dbReference>
<dbReference type="Gene3D" id="3.40.1400.10">
    <property type="entry name" value="Sugar-phosphate isomerase, RpiB/LacA/LacB"/>
    <property type="match status" value="1"/>
</dbReference>
<dbReference type="PIRSF" id="PIRSF005384">
    <property type="entry name" value="RpiB_LacA_B"/>
    <property type="match status" value="1"/>
</dbReference>
<dbReference type="NCBIfam" id="TIGR01120">
    <property type="entry name" value="rpiB"/>
    <property type="match status" value="1"/>
</dbReference>
<dbReference type="PANTHER" id="PTHR30345:SF0">
    <property type="entry name" value="DNA DAMAGE-REPAIR_TOLERATION PROTEIN DRT102"/>
    <property type="match status" value="1"/>
</dbReference>
<dbReference type="InterPro" id="IPR003500">
    <property type="entry name" value="RpiB_LacA_LacB"/>
</dbReference>
<protein>
    <submittedName>
        <fullName evidence="3">Ribose 5-phosphate isomerase B</fullName>
        <ecNumber evidence="3">5.3.1.6</ecNumber>
    </submittedName>
</protein>
<dbReference type="EMBL" id="CP123967">
    <property type="protein sequence ID" value="WGT46002.1"/>
    <property type="molecule type" value="Genomic_DNA"/>
</dbReference>
<evidence type="ECO:0000313" key="4">
    <source>
        <dbReference type="Proteomes" id="UP001244136"/>
    </source>
</evidence>
<dbReference type="InterPro" id="IPR004785">
    <property type="entry name" value="RpiB"/>
</dbReference>
<proteinExistence type="inferred from homology"/>
<dbReference type="SUPFAM" id="SSF89623">
    <property type="entry name" value="Ribose/Galactose isomerase RpiB/AlsB"/>
    <property type="match status" value="1"/>
</dbReference>
<dbReference type="PANTHER" id="PTHR30345">
    <property type="entry name" value="RIBOSE-5-PHOSPHATE ISOMERASE B"/>
    <property type="match status" value="1"/>
</dbReference>
<dbReference type="NCBIfam" id="NF004051">
    <property type="entry name" value="PRK05571.1"/>
    <property type="match status" value="1"/>
</dbReference>
<reference evidence="3 4" key="1">
    <citation type="journal article" date="2008" name="Int. J. Syst. Evol. Microbiol.">
        <title>Tessaracoccus flavescens sp. nov., isolated from marine sediment.</title>
        <authorList>
            <person name="Lee D.W."/>
            <person name="Lee S.D."/>
        </authorList>
    </citation>
    <scope>NUCLEOTIDE SEQUENCE [LARGE SCALE GENOMIC DNA]</scope>
    <source>
        <strain evidence="3 4">T21</strain>
    </source>
</reference>
<evidence type="ECO:0000313" key="3">
    <source>
        <dbReference type="EMBL" id="WGT46002.1"/>
    </source>
</evidence>
<comment type="similarity">
    <text evidence="1">Belongs to the LacAB/RpiB family.</text>
</comment>